<evidence type="ECO:0000256" key="1">
    <source>
        <dbReference type="ARBA" id="ARBA00004651"/>
    </source>
</evidence>
<organism evidence="8 9">
    <name type="scientific">Bacillus paralicheniformis</name>
    <dbReference type="NCBI Taxonomy" id="1648923"/>
    <lineage>
        <taxon>Bacteria</taxon>
        <taxon>Bacillati</taxon>
        <taxon>Bacillota</taxon>
        <taxon>Bacilli</taxon>
        <taxon>Bacillales</taxon>
        <taxon>Bacillaceae</taxon>
        <taxon>Bacillus</taxon>
    </lineage>
</organism>
<evidence type="ECO:0000256" key="7">
    <source>
        <dbReference type="SAM" id="Phobius"/>
    </source>
</evidence>
<dbReference type="PANTHER" id="PTHR42865:SF7">
    <property type="entry name" value="PROTON_GLUTAMATE-ASPARTATE SYMPORTER"/>
    <property type="match status" value="1"/>
</dbReference>
<evidence type="ECO:0000313" key="8">
    <source>
        <dbReference type="EMBL" id="TWL43277.1"/>
    </source>
</evidence>
<proteinExistence type="predicted"/>
<dbReference type="PANTHER" id="PTHR42865">
    <property type="entry name" value="PROTON/GLUTAMATE-ASPARTATE SYMPORTER"/>
    <property type="match status" value="1"/>
</dbReference>
<dbReference type="InterPro" id="IPR001991">
    <property type="entry name" value="Na-dicarboxylate_symporter"/>
</dbReference>
<feature type="transmembrane region" description="Helical" evidence="7">
    <location>
        <begin position="361"/>
        <end position="383"/>
    </location>
</feature>
<feature type="transmembrane region" description="Helical" evidence="7">
    <location>
        <begin position="54"/>
        <end position="79"/>
    </location>
</feature>
<feature type="transmembrane region" description="Helical" evidence="7">
    <location>
        <begin position="14"/>
        <end position="34"/>
    </location>
</feature>
<dbReference type="Pfam" id="PF00375">
    <property type="entry name" value="SDF"/>
    <property type="match status" value="1"/>
</dbReference>
<evidence type="ECO:0000256" key="4">
    <source>
        <dbReference type="ARBA" id="ARBA00022692"/>
    </source>
</evidence>
<keyword evidence="2" id="KW-0813">Transport</keyword>
<feature type="transmembrane region" description="Helical" evidence="7">
    <location>
        <begin position="194"/>
        <end position="216"/>
    </location>
</feature>
<dbReference type="PRINTS" id="PR00173">
    <property type="entry name" value="EDTRNSPORT"/>
</dbReference>
<protein>
    <submittedName>
        <fullName evidence="8">Proton/glutamate-aspartate symporter</fullName>
    </submittedName>
</protein>
<keyword evidence="4 7" id="KW-0812">Transmembrane</keyword>
<evidence type="ECO:0000256" key="6">
    <source>
        <dbReference type="ARBA" id="ARBA00023136"/>
    </source>
</evidence>
<reference evidence="8 9" key="1">
    <citation type="submission" date="2019-06" db="EMBL/GenBank/DDBJ databases">
        <title>Genome sequence analysis of &gt;100 Bacillus licheniformis strains suggests intrinsic resistance to this species.</title>
        <authorList>
            <person name="Wels M."/>
            <person name="Siezen R.J."/>
            <person name="Johansen E."/>
            <person name="Stuer-Lauridsen B."/>
            <person name="Bjerre K."/>
            <person name="Nielsen B.K.K."/>
        </authorList>
    </citation>
    <scope>NUCLEOTIDE SEQUENCE [LARGE SCALE GENOMIC DNA]</scope>
    <source>
        <strain evidence="8 9">BAC-15381</strain>
    </source>
</reference>
<feature type="transmembrane region" description="Helical" evidence="7">
    <location>
        <begin position="228"/>
        <end position="252"/>
    </location>
</feature>
<keyword evidence="3" id="KW-1003">Cell membrane</keyword>
<dbReference type="InterPro" id="IPR036458">
    <property type="entry name" value="Na:dicarbo_symporter_sf"/>
</dbReference>
<accession>A0ABY3G0P8</accession>
<keyword evidence="9" id="KW-1185">Reference proteome</keyword>
<comment type="caution">
    <text evidence="8">The sequence shown here is derived from an EMBL/GenBank/DDBJ whole genome shotgun (WGS) entry which is preliminary data.</text>
</comment>
<comment type="subcellular location">
    <subcellularLocation>
        <location evidence="1">Cell membrane</location>
        <topology evidence="1">Multi-pass membrane protein</topology>
    </subcellularLocation>
</comment>
<name>A0ABY3G0P8_9BACI</name>
<evidence type="ECO:0000256" key="5">
    <source>
        <dbReference type="ARBA" id="ARBA00022989"/>
    </source>
</evidence>
<dbReference type="SUPFAM" id="SSF118215">
    <property type="entry name" value="Proton glutamate symport protein"/>
    <property type="match status" value="1"/>
</dbReference>
<feature type="transmembrane region" description="Helical" evidence="7">
    <location>
        <begin position="157"/>
        <end position="174"/>
    </location>
</feature>
<evidence type="ECO:0000256" key="3">
    <source>
        <dbReference type="ARBA" id="ARBA00022475"/>
    </source>
</evidence>
<keyword evidence="6 7" id="KW-0472">Membrane</keyword>
<keyword evidence="5 7" id="KW-1133">Transmembrane helix</keyword>
<dbReference type="Gene3D" id="1.10.3860.10">
    <property type="entry name" value="Sodium:dicarboxylate symporter"/>
    <property type="match status" value="1"/>
</dbReference>
<evidence type="ECO:0000256" key="2">
    <source>
        <dbReference type="ARBA" id="ARBA00022448"/>
    </source>
</evidence>
<gene>
    <name evidence="8" type="ORF">CHCC15381_2133</name>
</gene>
<dbReference type="EMBL" id="NILF01000016">
    <property type="protein sequence ID" value="TWL43277.1"/>
    <property type="molecule type" value="Genomic_DNA"/>
</dbReference>
<sequence length="425" mass="44830">MGFFWKGEICYMKLATKIIIALLLGAAVGIILNVTSPDVFSKLNTFLFGPLGTIFLNLIKMLVVPIVFFSLTLGVAGLGDPKKLGRIGAKTISFFLVTTAIAIIIGLILALVIKPGTIGTYDTSAAEYSAQKAPSIAETLLNIIPTNPVQAMAEGNMLQIIAFSILVGLGITMLGKKADALLKVVEQGNDLMMYLVNLVMKFAPYGTFGLIAGAIGSQGWDAIKAMGLYMIVVILALFIHTIVTYGSAIAFLAKRNPLTFFKDFSEVMLVAFSTSSSNATLPVSMDVAQRKLKVPEPISSFVQPLGATINMDGTAIMQGVATVFIAQVYGNDLSLTQLLMVVLTAVLASIGTAGVPGVGLIMLAMVLQTVGLPVEGIALILGIDRLLDMIRTAVNTTGDAACAVIVTETEKKHGKIEAPHSEVSV</sequence>
<feature type="transmembrane region" description="Helical" evidence="7">
    <location>
        <begin position="338"/>
        <end position="355"/>
    </location>
</feature>
<evidence type="ECO:0000313" key="9">
    <source>
        <dbReference type="Proteomes" id="UP000429980"/>
    </source>
</evidence>
<feature type="transmembrane region" description="Helical" evidence="7">
    <location>
        <begin position="91"/>
        <end position="113"/>
    </location>
</feature>
<dbReference type="Proteomes" id="UP000429980">
    <property type="component" value="Unassembled WGS sequence"/>
</dbReference>